<reference evidence="10 11" key="1">
    <citation type="submission" date="2017-05" db="EMBL/GenBank/DDBJ databases">
        <title>Complete and WGS of Bordetella genogroups.</title>
        <authorList>
            <person name="Spilker T."/>
            <person name="LiPuma J."/>
        </authorList>
    </citation>
    <scope>NUCLEOTIDE SEQUENCE [LARGE SCALE GENOMIC DNA]</scope>
    <source>
        <strain evidence="10 11">AU7206</strain>
    </source>
</reference>
<evidence type="ECO:0000256" key="9">
    <source>
        <dbReference type="SAM" id="Phobius"/>
    </source>
</evidence>
<dbReference type="EMBL" id="CP021111">
    <property type="protein sequence ID" value="ARP95208.1"/>
    <property type="molecule type" value="Genomic_DNA"/>
</dbReference>
<feature type="transmembrane region" description="Helical" evidence="9">
    <location>
        <begin position="292"/>
        <end position="311"/>
    </location>
</feature>
<feature type="transmembrane region" description="Helical" evidence="9">
    <location>
        <begin position="76"/>
        <end position="98"/>
    </location>
</feature>
<dbReference type="AlphaFoldDB" id="A0A1W6ZCU4"/>
<keyword evidence="2" id="KW-0813">Transport</keyword>
<keyword evidence="3" id="KW-1003">Cell membrane</keyword>
<evidence type="ECO:0000256" key="3">
    <source>
        <dbReference type="ARBA" id="ARBA00022475"/>
    </source>
</evidence>
<feature type="transmembrane region" description="Helical" evidence="9">
    <location>
        <begin position="221"/>
        <end position="241"/>
    </location>
</feature>
<dbReference type="Pfam" id="PF02653">
    <property type="entry name" value="BPD_transp_2"/>
    <property type="match status" value="1"/>
</dbReference>
<feature type="transmembrane region" description="Helical" evidence="9">
    <location>
        <begin position="119"/>
        <end position="138"/>
    </location>
</feature>
<gene>
    <name evidence="10" type="ORF">CAL15_12935</name>
</gene>
<evidence type="ECO:0000313" key="11">
    <source>
        <dbReference type="Proteomes" id="UP000194161"/>
    </source>
</evidence>
<dbReference type="GO" id="GO:0006865">
    <property type="term" value="P:amino acid transport"/>
    <property type="evidence" value="ECO:0007669"/>
    <property type="project" value="UniProtKB-KW"/>
</dbReference>
<feature type="transmembrane region" description="Helical" evidence="9">
    <location>
        <begin position="172"/>
        <end position="190"/>
    </location>
</feature>
<dbReference type="PANTHER" id="PTHR11795:SF445">
    <property type="entry name" value="AMINO ACID ABC TRANSPORTER PERMEASE PROTEIN"/>
    <property type="match status" value="1"/>
</dbReference>
<evidence type="ECO:0000256" key="2">
    <source>
        <dbReference type="ARBA" id="ARBA00022448"/>
    </source>
</evidence>
<dbReference type="OrthoDB" id="9807115at2"/>
<evidence type="ECO:0000256" key="7">
    <source>
        <dbReference type="ARBA" id="ARBA00023136"/>
    </source>
</evidence>
<dbReference type="InterPro" id="IPR052157">
    <property type="entry name" value="BCAA_transport_permease"/>
</dbReference>
<evidence type="ECO:0000256" key="5">
    <source>
        <dbReference type="ARBA" id="ARBA00022970"/>
    </source>
</evidence>
<dbReference type="Proteomes" id="UP000194161">
    <property type="component" value="Chromosome"/>
</dbReference>
<feature type="transmembrane region" description="Helical" evidence="9">
    <location>
        <begin position="49"/>
        <end position="70"/>
    </location>
</feature>
<comment type="similarity">
    <text evidence="8">Belongs to the binding-protein-dependent transport system permease family. LivHM subfamily.</text>
</comment>
<keyword evidence="11" id="KW-1185">Reference proteome</keyword>
<evidence type="ECO:0000313" key="10">
    <source>
        <dbReference type="EMBL" id="ARP95208.1"/>
    </source>
</evidence>
<dbReference type="STRING" id="463040.CAL15_12935"/>
<sequence length="320" mass="34021">MTELQIHLEAFLQALTAGVLVGGIYGLMCVGLAMIFGIMRVINFAQGDFMMLGMYVTYYFFILVAANLFAGSALGPYLSIVLMVPVMFGVGYLVHLLLISRVTGNRGAALEGEGHYAQLILTLGIALILQNGGMMLFGPQLESLRTPLSSSAWEVGPLWGEFVSVFANKGRGVAALISLAAMAALGLLVTRSRLGKSLRASADNPVAALYMGIDVNRAYRIAFALGTCITALAGGLLATNLPFHPFIGLEYVIIMYAGVVLGGIGSIFGAFWGGMVIGLVQQLSALVLPTQLQNAAIFVFFLLIVTIRPQGLFGRVSERT</sequence>
<proteinExistence type="inferred from homology"/>
<dbReference type="GO" id="GO:0005886">
    <property type="term" value="C:plasma membrane"/>
    <property type="evidence" value="ECO:0007669"/>
    <property type="project" value="UniProtKB-SubCell"/>
</dbReference>
<comment type="subcellular location">
    <subcellularLocation>
        <location evidence="1">Cell membrane</location>
        <topology evidence="1">Multi-pass membrane protein</topology>
    </subcellularLocation>
</comment>
<evidence type="ECO:0000256" key="8">
    <source>
        <dbReference type="ARBA" id="ARBA00037998"/>
    </source>
</evidence>
<dbReference type="InterPro" id="IPR001851">
    <property type="entry name" value="ABC_transp_permease"/>
</dbReference>
<keyword evidence="7 9" id="KW-0472">Membrane</keyword>
<keyword evidence="5" id="KW-0029">Amino-acid transport</keyword>
<feature type="transmembrane region" description="Helical" evidence="9">
    <location>
        <begin position="253"/>
        <end position="280"/>
    </location>
</feature>
<feature type="transmembrane region" description="Helical" evidence="9">
    <location>
        <begin position="12"/>
        <end position="37"/>
    </location>
</feature>
<evidence type="ECO:0000256" key="6">
    <source>
        <dbReference type="ARBA" id="ARBA00022989"/>
    </source>
</evidence>
<accession>A0A1W6ZCU4</accession>
<dbReference type="RefSeq" id="WP_086078973.1">
    <property type="nucleotide sequence ID" value="NZ_CP021111.1"/>
</dbReference>
<dbReference type="GO" id="GO:0022857">
    <property type="term" value="F:transmembrane transporter activity"/>
    <property type="evidence" value="ECO:0007669"/>
    <property type="project" value="InterPro"/>
</dbReference>
<evidence type="ECO:0000256" key="4">
    <source>
        <dbReference type="ARBA" id="ARBA00022692"/>
    </source>
</evidence>
<dbReference type="CDD" id="cd06582">
    <property type="entry name" value="TM_PBP1_LivH_like"/>
    <property type="match status" value="1"/>
</dbReference>
<name>A0A1W6ZCU4_9BORD</name>
<dbReference type="PANTHER" id="PTHR11795">
    <property type="entry name" value="BRANCHED-CHAIN AMINO ACID TRANSPORT SYSTEM PERMEASE PROTEIN LIVH"/>
    <property type="match status" value="1"/>
</dbReference>
<keyword evidence="6 9" id="KW-1133">Transmembrane helix</keyword>
<dbReference type="KEGG" id="bgm:CAL15_12935"/>
<protein>
    <submittedName>
        <fullName evidence="10">Branched-chain amino acid ABC transporter permease</fullName>
    </submittedName>
</protein>
<keyword evidence="4 9" id="KW-0812">Transmembrane</keyword>
<evidence type="ECO:0000256" key="1">
    <source>
        <dbReference type="ARBA" id="ARBA00004651"/>
    </source>
</evidence>
<organism evidence="10 11">
    <name type="scientific">Bordetella genomosp. 13</name>
    <dbReference type="NCBI Taxonomy" id="463040"/>
    <lineage>
        <taxon>Bacteria</taxon>
        <taxon>Pseudomonadati</taxon>
        <taxon>Pseudomonadota</taxon>
        <taxon>Betaproteobacteria</taxon>
        <taxon>Burkholderiales</taxon>
        <taxon>Alcaligenaceae</taxon>
        <taxon>Bordetella</taxon>
    </lineage>
</organism>